<feature type="chain" id="PRO_5020595549" description="FAD-binding FR-type domain-containing protein" evidence="12">
    <location>
        <begin position="18"/>
        <end position="685"/>
    </location>
</feature>
<protein>
    <recommendedName>
        <fullName evidence="18">FAD-binding FR-type domain-containing protein</fullName>
    </recommendedName>
</protein>
<keyword evidence="4 11" id="KW-0812">Transmembrane</keyword>
<evidence type="ECO:0000256" key="7">
    <source>
        <dbReference type="ARBA" id="ARBA00022989"/>
    </source>
</evidence>
<dbReference type="Gene3D" id="3.40.50.80">
    <property type="entry name" value="Nucleotide-binding domain of ferredoxin-NADP reductase (FNR) module"/>
    <property type="match status" value="1"/>
</dbReference>
<evidence type="ECO:0000256" key="8">
    <source>
        <dbReference type="ARBA" id="ARBA00023002"/>
    </source>
</evidence>
<dbReference type="InterPro" id="IPR013130">
    <property type="entry name" value="Fe3_Rdtase_TM_dom"/>
</dbReference>
<dbReference type="Pfam" id="PF01794">
    <property type="entry name" value="Ferric_reduct"/>
    <property type="match status" value="1"/>
</dbReference>
<evidence type="ECO:0000313" key="16">
    <source>
        <dbReference type="EMBL" id="TID23948.1"/>
    </source>
</evidence>
<keyword evidence="7 11" id="KW-1133">Transmembrane helix</keyword>
<dbReference type="STRING" id="52247.A0A4T0X162"/>
<dbReference type="SFLD" id="SFLDG01168">
    <property type="entry name" value="Ferric_reductase_subgroup_(FRE"/>
    <property type="match status" value="1"/>
</dbReference>
<dbReference type="PANTHER" id="PTHR32361">
    <property type="entry name" value="FERRIC/CUPRIC REDUCTASE TRANSMEMBRANE COMPONENT"/>
    <property type="match status" value="1"/>
</dbReference>
<dbReference type="GO" id="GO:0015677">
    <property type="term" value="P:copper ion import"/>
    <property type="evidence" value="ECO:0007669"/>
    <property type="project" value="TreeGrafter"/>
</dbReference>
<organism evidence="16 17">
    <name type="scientific">Pichia inconspicua</name>
    <dbReference type="NCBI Taxonomy" id="52247"/>
    <lineage>
        <taxon>Eukaryota</taxon>
        <taxon>Fungi</taxon>
        <taxon>Dikarya</taxon>
        <taxon>Ascomycota</taxon>
        <taxon>Saccharomycotina</taxon>
        <taxon>Pichiomycetes</taxon>
        <taxon>Pichiales</taxon>
        <taxon>Pichiaceae</taxon>
        <taxon>Pichia</taxon>
    </lineage>
</organism>
<feature type="transmembrane region" description="Helical" evidence="11">
    <location>
        <begin position="287"/>
        <end position="305"/>
    </location>
</feature>
<sequence>MLTTLILLFGILQSASSYEFESTELYSGTGGAEMWTCNQGIQKLTFDFVSQTPKKIYYDKFCAYPPATGSLLLCAQYLLEGQDETFMKKIIEKTVDTCRRYSSYHYDEDYFWNQLHNATSNHVAFDDIKNHTAPLYVNMMPNKTLVDPIYIGYTNYYRNIDSGTWFSVGFCAFFLLLLLLGAIHNFMRLIFLKGFNNLKIVKQFQSKVLFSTLLPGGKFSDIYEWKFLSILIPNMVQFLVDVMIFIIQMVFYCKDYKQNEGYFFGTSTYVWQRAVADRTGIMSFGKIPLLILFAGRNNFLLWVTGWSYSTFLHFHKIVAYWMALDALIHSVAWTCIESGRYVRNLKQTYFACGVAATVICFVMIGATLYPLRRFYYEYFLTLHIIFAIAFIIMCWYHCNILGWMEWLVAACAVWFFDRLVRVIRCAAFGWRTATVTVVGDEMFKVEVPKPIWWFHKPGTYCYVYFAGWIFWENHPFTTVLEDNNICAYIKVKKGVTYRIWNKLNANGGSMQWKVNFEGPYGGEMAPAIRKYNDVLLIAGGSGVPGILEHAAQAKTGKLVWVAQHLSQIHVYGSLLLKLSIDVEIFVTRDHGEAKSCTIHDLLSDSESSSEDDKKVAEMQGQVTVHFERPNMFEVIDSYITDNQGDNVAIVACGPPRMMDDLRHVISAKVTSWKKSVDFFDEFQIW</sequence>
<evidence type="ECO:0000256" key="12">
    <source>
        <dbReference type="SAM" id="SignalP"/>
    </source>
</evidence>
<evidence type="ECO:0000256" key="4">
    <source>
        <dbReference type="ARBA" id="ARBA00022692"/>
    </source>
</evidence>
<proteinExistence type="predicted"/>
<keyword evidence="12" id="KW-0732">Signal</keyword>
<gene>
    <name evidence="16" type="ORF">CANINC_003109</name>
</gene>
<keyword evidence="8" id="KW-0560">Oxidoreductase</keyword>
<comment type="caution">
    <text evidence="16">The sequence shown here is derived from an EMBL/GenBank/DDBJ whole genome shotgun (WGS) entry which is preliminary data.</text>
</comment>
<accession>A0A4T0X162</accession>
<evidence type="ECO:0000256" key="1">
    <source>
        <dbReference type="ARBA" id="ARBA00004141"/>
    </source>
</evidence>
<dbReference type="AlphaFoldDB" id="A0A4T0X162"/>
<dbReference type="OrthoDB" id="167398at2759"/>
<keyword evidence="2" id="KW-0813">Transport</keyword>
<dbReference type="GO" id="GO:0006826">
    <property type="term" value="P:iron ion transport"/>
    <property type="evidence" value="ECO:0007669"/>
    <property type="project" value="TreeGrafter"/>
</dbReference>
<feature type="transmembrane region" description="Helical" evidence="11">
    <location>
        <begin position="231"/>
        <end position="253"/>
    </location>
</feature>
<dbReference type="Proteomes" id="UP000307173">
    <property type="component" value="Unassembled WGS sequence"/>
</dbReference>
<keyword evidence="5" id="KW-0274">FAD</keyword>
<dbReference type="CDD" id="cd06186">
    <property type="entry name" value="NOX_Duox_like_FAD_NADP"/>
    <property type="match status" value="1"/>
</dbReference>
<dbReference type="InterPro" id="IPR051410">
    <property type="entry name" value="Ferric/Cupric_Reductase"/>
</dbReference>
<dbReference type="EMBL" id="SELW01000512">
    <property type="protein sequence ID" value="TID23948.1"/>
    <property type="molecule type" value="Genomic_DNA"/>
</dbReference>
<feature type="domain" description="FAD-binding 8" evidence="14">
    <location>
        <begin position="429"/>
        <end position="521"/>
    </location>
</feature>
<feature type="domain" description="Ferric reductase NAD binding" evidence="15">
    <location>
        <begin position="531"/>
        <end position="664"/>
    </location>
</feature>
<feature type="transmembrane region" description="Helical" evidence="11">
    <location>
        <begin position="375"/>
        <end position="396"/>
    </location>
</feature>
<feature type="signal peptide" evidence="12">
    <location>
        <begin position="1"/>
        <end position="17"/>
    </location>
</feature>
<evidence type="ECO:0000256" key="3">
    <source>
        <dbReference type="ARBA" id="ARBA00022630"/>
    </source>
</evidence>
<dbReference type="Pfam" id="PF08030">
    <property type="entry name" value="NAD_binding_6"/>
    <property type="match status" value="1"/>
</dbReference>
<dbReference type="SFLD" id="SFLDS00052">
    <property type="entry name" value="Ferric_Reductase_Domain"/>
    <property type="match status" value="1"/>
</dbReference>
<dbReference type="InterPro" id="IPR013112">
    <property type="entry name" value="FAD-bd_8"/>
</dbReference>
<dbReference type="Pfam" id="PF08022">
    <property type="entry name" value="FAD_binding_8"/>
    <property type="match status" value="1"/>
</dbReference>
<keyword evidence="10 11" id="KW-0472">Membrane</keyword>
<evidence type="ECO:0000256" key="5">
    <source>
        <dbReference type="ARBA" id="ARBA00022827"/>
    </source>
</evidence>
<keyword evidence="9" id="KW-0406">Ion transport</keyword>
<evidence type="ECO:0000259" key="13">
    <source>
        <dbReference type="Pfam" id="PF01794"/>
    </source>
</evidence>
<dbReference type="InterPro" id="IPR013121">
    <property type="entry name" value="Fe_red_NAD-bd_6"/>
</dbReference>
<evidence type="ECO:0000256" key="9">
    <source>
        <dbReference type="ARBA" id="ARBA00023065"/>
    </source>
</evidence>
<evidence type="ECO:0000259" key="15">
    <source>
        <dbReference type="Pfam" id="PF08030"/>
    </source>
</evidence>
<evidence type="ECO:0000259" key="14">
    <source>
        <dbReference type="Pfam" id="PF08022"/>
    </source>
</evidence>
<name>A0A4T0X162_9ASCO</name>
<dbReference type="PANTHER" id="PTHR32361:SF25">
    <property type="entry name" value="FERRIC_CUPRIC REDUCTASE TRANSMEMBRANE COMPONENT 1"/>
    <property type="match status" value="1"/>
</dbReference>
<evidence type="ECO:0008006" key="18">
    <source>
        <dbReference type="Google" id="ProtNLM"/>
    </source>
</evidence>
<dbReference type="GO" id="GO:0005886">
    <property type="term" value="C:plasma membrane"/>
    <property type="evidence" value="ECO:0007669"/>
    <property type="project" value="TreeGrafter"/>
</dbReference>
<feature type="transmembrane region" description="Helical" evidence="11">
    <location>
        <begin position="165"/>
        <end position="187"/>
    </location>
</feature>
<keyword evidence="17" id="KW-1185">Reference proteome</keyword>
<dbReference type="SUPFAM" id="SSF52343">
    <property type="entry name" value="Ferredoxin reductase-like, C-terminal NADP-linked domain"/>
    <property type="match status" value="1"/>
</dbReference>
<evidence type="ECO:0000256" key="6">
    <source>
        <dbReference type="ARBA" id="ARBA00022982"/>
    </source>
</evidence>
<reference evidence="16 17" key="1">
    <citation type="journal article" date="2019" name="Front. Genet.">
        <title>Whole-Genome Sequencing of the Opportunistic Yeast Pathogen Candida inconspicua Uncovers Its Hybrid Origin.</title>
        <authorList>
            <person name="Mixao V."/>
            <person name="Hansen A.P."/>
            <person name="Saus E."/>
            <person name="Boekhout T."/>
            <person name="Lass-Florl C."/>
            <person name="Gabaldon T."/>
        </authorList>
    </citation>
    <scope>NUCLEOTIDE SEQUENCE [LARGE SCALE GENOMIC DNA]</scope>
    <source>
        <strain evidence="16 17">CBS 180</strain>
    </source>
</reference>
<feature type="domain" description="Ferric oxidoreductase" evidence="13">
    <location>
        <begin position="279"/>
        <end position="394"/>
    </location>
</feature>
<dbReference type="GO" id="GO:0000293">
    <property type="term" value="F:ferric-chelate reductase activity"/>
    <property type="evidence" value="ECO:0007669"/>
    <property type="project" value="UniProtKB-ARBA"/>
</dbReference>
<keyword evidence="6" id="KW-0249">Electron transport</keyword>
<dbReference type="InterPro" id="IPR039261">
    <property type="entry name" value="FNR_nucleotide-bd"/>
</dbReference>
<comment type="subcellular location">
    <subcellularLocation>
        <location evidence="1">Membrane</location>
        <topology evidence="1">Multi-pass membrane protein</topology>
    </subcellularLocation>
</comment>
<feature type="transmembrane region" description="Helical" evidence="11">
    <location>
        <begin position="317"/>
        <end position="336"/>
    </location>
</feature>
<keyword evidence="3" id="KW-0285">Flavoprotein</keyword>
<evidence type="ECO:0000256" key="11">
    <source>
        <dbReference type="SAM" id="Phobius"/>
    </source>
</evidence>
<feature type="transmembrane region" description="Helical" evidence="11">
    <location>
        <begin position="348"/>
        <end position="369"/>
    </location>
</feature>
<evidence type="ECO:0000313" key="17">
    <source>
        <dbReference type="Proteomes" id="UP000307173"/>
    </source>
</evidence>
<evidence type="ECO:0000256" key="10">
    <source>
        <dbReference type="ARBA" id="ARBA00023136"/>
    </source>
</evidence>
<dbReference type="GO" id="GO:0006879">
    <property type="term" value="P:intracellular iron ion homeostasis"/>
    <property type="evidence" value="ECO:0007669"/>
    <property type="project" value="TreeGrafter"/>
</dbReference>
<evidence type="ECO:0000256" key="2">
    <source>
        <dbReference type="ARBA" id="ARBA00022448"/>
    </source>
</evidence>